<gene>
    <name evidence="3" type="ORF">E1212_13085</name>
</gene>
<feature type="region of interest" description="Disordered" evidence="1">
    <location>
        <begin position="1"/>
        <end position="24"/>
    </location>
</feature>
<keyword evidence="4" id="KW-1185">Reference proteome</keyword>
<evidence type="ECO:0000313" key="4">
    <source>
        <dbReference type="Proteomes" id="UP000295621"/>
    </source>
</evidence>
<proteinExistence type="predicted"/>
<keyword evidence="3" id="KW-0808">Transferase</keyword>
<organism evidence="3 4">
    <name type="scientific">Jiangella ureilytica</name>
    <dbReference type="NCBI Taxonomy" id="2530374"/>
    <lineage>
        <taxon>Bacteria</taxon>
        <taxon>Bacillati</taxon>
        <taxon>Actinomycetota</taxon>
        <taxon>Actinomycetes</taxon>
        <taxon>Jiangellales</taxon>
        <taxon>Jiangellaceae</taxon>
        <taxon>Jiangella</taxon>
    </lineage>
</organism>
<dbReference type="RefSeq" id="WP_131983080.1">
    <property type="nucleotide sequence ID" value="NZ_SMKL01000025.1"/>
</dbReference>
<dbReference type="CDD" id="cd04301">
    <property type="entry name" value="NAT_SF"/>
    <property type="match status" value="1"/>
</dbReference>
<dbReference type="Pfam" id="PF13302">
    <property type="entry name" value="Acetyltransf_3"/>
    <property type="match status" value="1"/>
</dbReference>
<sequence length="215" mass="24132">MSTDEFHADPPPAEPPAAPASLERLDWPVETERLTLRPGTADDADAVWAYRRLEPVARWISELPADEVDFRTRFGAPERLATTLVVEREGRVIGDLMVRVEDAWAQKEVADHARAVQAELGWVFDPAQQGHGYATEAVRELLRICFAGLGLRRVTALCFADNEPSWRLMERVGMRREEHNVRDSLHRSGEWLDGLGYAMLADEWNDGRGVSDSGA</sequence>
<dbReference type="SUPFAM" id="SSF55729">
    <property type="entry name" value="Acyl-CoA N-acyltransferases (Nat)"/>
    <property type="match status" value="1"/>
</dbReference>
<dbReference type="OrthoDB" id="9132139at2"/>
<reference evidence="3 4" key="1">
    <citation type="submission" date="2019-02" db="EMBL/GenBank/DDBJ databases">
        <title>Draft genome sequences of novel Actinobacteria.</title>
        <authorList>
            <person name="Sahin N."/>
            <person name="Ay H."/>
            <person name="Saygin H."/>
        </authorList>
    </citation>
    <scope>NUCLEOTIDE SEQUENCE [LARGE SCALE GENOMIC DNA]</scope>
    <source>
        <strain evidence="3 4">KC603</strain>
    </source>
</reference>
<dbReference type="AlphaFoldDB" id="A0A4R4RPK8"/>
<feature type="domain" description="N-acetyltransferase" evidence="2">
    <location>
        <begin position="34"/>
        <end position="202"/>
    </location>
</feature>
<dbReference type="InterPro" id="IPR000182">
    <property type="entry name" value="GNAT_dom"/>
</dbReference>
<evidence type="ECO:0000259" key="2">
    <source>
        <dbReference type="PROSITE" id="PS51186"/>
    </source>
</evidence>
<dbReference type="PANTHER" id="PTHR43792:SF1">
    <property type="entry name" value="N-ACETYLTRANSFERASE DOMAIN-CONTAINING PROTEIN"/>
    <property type="match status" value="1"/>
</dbReference>
<dbReference type="InterPro" id="IPR016181">
    <property type="entry name" value="Acyl_CoA_acyltransferase"/>
</dbReference>
<dbReference type="Proteomes" id="UP000295621">
    <property type="component" value="Unassembled WGS sequence"/>
</dbReference>
<dbReference type="EMBL" id="SMKL01000025">
    <property type="protein sequence ID" value="TDC51079.1"/>
    <property type="molecule type" value="Genomic_DNA"/>
</dbReference>
<dbReference type="GO" id="GO:0016747">
    <property type="term" value="F:acyltransferase activity, transferring groups other than amino-acyl groups"/>
    <property type="evidence" value="ECO:0007669"/>
    <property type="project" value="InterPro"/>
</dbReference>
<evidence type="ECO:0000313" key="3">
    <source>
        <dbReference type="EMBL" id="TDC51079.1"/>
    </source>
</evidence>
<dbReference type="InterPro" id="IPR051531">
    <property type="entry name" value="N-acetyltransferase"/>
</dbReference>
<protein>
    <submittedName>
        <fullName evidence="3">N-acetyltransferase</fullName>
    </submittedName>
</protein>
<dbReference type="PROSITE" id="PS51186">
    <property type="entry name" value="GNAT"/>
    <property type="match status" value="1"/>
</dbReference>
<name>A0A4R4RPK8_9ACTN</name>
<feature type="compositionally biased region" description="Pro residues" evidence="1">
    <location>
        <begin position="9"/>
        <end position="18"/>
    </location>
</feature>
<dbReference type="PANTHER" id="PTHR43792">
    <property type="entry name" value="GNAT FAMILY, PUTATIVE (AFU_ORTHOLOGUE AFUA_3G00765)-RELATED-RELATED"/>
    <property type="match status" value="1"/>
</dbReference>
<accession>A0A4R4RPK8</accession>
<dbReference type="Gene3D" id="3.40.630.30">
    <property type="match status" value="1"/>
</dbReference>
<evidence type="ECO:0000256" key="1">
    <source>
        <dbReference type="SAM" id="MobiDB-lite"/>
    </source>
</evidence>
<comment type="caution">
    <text evidence="3">The sequence shown here is derived from an EMBL/GenBank/DDBJ whole genome shotgun (WGS) entry which is preliminary data.</text>
</comment>